<protein>
    <submittedName>
        <fullName evidence="2">Uncharacterized protein</fullName>
    </submittedName>
</protein>
<reference evidence="2" key="1">
    <citation type="submission" date="2018-02" db="EMBL/GenBank/DDBJ databases">
        <title>Rhizophora mucronata_Transcriptome.</title>
        <authorList>
            <person name="Meera S.P."/>
            <person name="Sreeshan A."/>
            <person name="Augustine A."/>
        </authorList>
    </citation>
    <scope>NUCLEOTIDE SEQUENCE</scope>
    <source>
        <tissue evidence="2">Leaf</tissue>
    </source>
</reference>
<name>A0A2P2N6J7_RHIMU</name>
<accession>A0A2P2N6J7</accession>
<dbReference type="EMBL" id="GGEC01057542">
    <property type="protein sequence ID" value="MBX38026.1"/>
    <property type="molecule type" value="Transcribed_RNA"/>
</dbReference>
<organism evidence="2">
    <name type="scientific">Rhizophora mucronata</name>
    <name type="common">Asiatic mangrove</name>
    <dbReference type="NCBI Taxonomy" id="61149"/>
    <lineage>
        <taxon>Eukaryota</taxon>
        <taxon>Viridiplantae</taxon>
        <taxon>Streptophyta</taxon>
        <taxon>Embryophyta</taxon>
        <taxon>Tracheophyta</taxon>
        <taxon>Spermatophyta</taxon>
        <taxon>Magnoliopsida</taxon>
        <taxon>eudicotyledons</taxon>
        <taxon>Gunneridae</taxon>
        <taxon>Pentapetalae</taxon>
        <taxon>rosids</taxon>
        <taxon>fabids</taxon>
        <taxon>Malpighiales</taxon>
        <taxon>Rhizophoraceae</taxon>
        <taxon>Rhizophora</taxon>
    </lineage>
</organism>
<evidence type="ECO:0000256" key="1">
    <source>
        <dbReference type="SAM" id="MobiDB-lite"/>
    </source>
</evidence>
<feature type="region of interest" description="Disordered" evidence="1">
    <location>
        <begin position="1"/>
        <end position="20"/>
    </location>
</feature>
<proteinExistence type="predicted"/>
<evidence type="ECO:0000313" key="2">
    <source>
        <dbReference type="EMBL" id="MBX38026.1"/>
    </source>
</evidence>
<dbReference type="AlphaFoldDB" id="A0A2P2N6J7"/>
<sequence length="20" mass="2260">MSGLQLRHSYKSEQKYCGSG</sequence>